<protein>
    <submittedName>
        <fullName evidence="1">Uncharacterized protein</fullName>
    </submittedName>
</protein>
<dbReference type="OrthoDB" id="3235083at2759"/>
<keyword evidence="2" id="KW-1185">Reference proteome</keyword>
<evidence type="ECO:0000313" key="1">
    <source>
        <dbReference type="EMBL" id="KAJ5231298.1"/>
    </source>
</evidence>
<dbReference type="Proteomes" id="UP001147733">
    <property type="component" value="Unassembled WGS sequence"/>
</dbReference>
<dbReference type="EMBL" id="JAPQKT010000005">
    <property type="protein sequence ID" value="KAJ5231298.1"/>
    <property type="molecule type" value="Genomic_DNA"/>
</dbReference>
<sequence>MPVAKSSSNSSHLSSERYGYDFVVSTTQGSINAMMKQYLLANKKPEVCCCFINKDGEETQVDLEEVLSKSNNTNPFMIPHNTDLNDLKIQRINDARFIRGWRARLGIPQTSDPSEVRDLVEIGSSNEAVNFHLLCAEFQVVSYIEGARFSKPYWLNVSQPKNNPWIFSSRVNLAKRILDPGKSSDEVPIDVKNKLKQLQKETALTDFTIEQLFLDLDNAGLMDEGGKLEGIRDPSPEYTMLKETFLGSYFDQMKRDRMPLLSSTIRGPAQNKPVAESTLQLTNFIYNLSPYLGANGQPVEDPDPFQKKAATLNYLCAADGHFLPARTPFTWNWIDVSDLRKFHGTIAIKRNCLAEYMGAKLAQHVLPSCIEPTFKMWKTFSEFGMTWDFTKTATEIKPVITATGDKTLQIAWASPTYTEDWSDRVSTLWATAKSSYNLDLEFVANSNSMRITQQFVLNFEAKEAWSRGKADIVDQSRTDTYEISVNDRGKLEATCTPGSLINNSKDFKLKFSFFSDPGWAKSVQDKSYYLETFKPHQIPLSFVQDYVFPGGKAFIFKDVTFSEYSDLVSHITYADP</sequence>
<accession>A0A9W9NZN3</accession>
<reference evidence="1" key="1">
    <citation type="submission" date="2022-11" db="EMBL/GenBank/DDBJ databases">
        <authorList>
            <person name="Petersen C."/>
        </authorList>
    </citation>
    <scope>NUCLEOTIDE SEQUENCE</scope>
    <source>
        <strain evidence="1">IBT 23319</strain>
    </source>
</reference>
<dbReference type="GeneID" id="81383973"/>
<gene>
    <name evidence="1" type="ORF">N7469_005886</name>
</gene>
<reference evidence="1" key="2">
    <citation type="journal article" date="2023" name="IMA Fungus">
        <title>Comparative genomic study of the Penicillium genus elucidates a diverse pangenome and 15 lateral gene transfer events.</title>
        <authorList>
            <person name="Petersen C."/>
            <person name="Sorensen T."/>
            <person name="Nielsen M.R."/>
            <person name="Sondergaard T.E."/>
            <person name="Sorensen J.L."/>
            <person name="Fitzpatrick D.A."/>
            <person name="Frisvad J.C."/>
            <person name="Nielsen K.L."/>
        </authorList>
    </citation>
    <scope>NUCLEOTIDE SEQUENCE</scope>
    <source>
        <strain evidence="1">IBT 23319</strain>
    </source>
</reference>
<name>A0A9W9NZN3_PENCI</name>
<dbReference type="RefSeq" id="XP_056500044.1">
    <property type="nucleotide sequence ID" value="XM_056644806.1"/>
</dbReference>
<evidence type="ECO:0000313" key="2">
    <source>
        <dbReference type="Proteomes" id="UP001147733"/>
    </source>
</evidence>
<dbReference type="AlphaFoldDB" id="A0A9W9NZN3"/>
<proteinExistence type="predicted"/>
<comment type="caution">
    <text evidence="1">The sequence shown here is derived from an EMBL/GenBank/DDBJ whole genome shotgun (WGS) entry which is preliminary data.</text>
</comment>
<organism evidence="1 2">
    <name type="scientific">Penicillium citrinum</name>
    <dbReference type="NCBI Taxonomy" id="5077"/>
    <lineage>
        <taxon>Eukaryota</taxon>
        <taxon>Fungi</taxon>
        <taxon>Dikarya</taxon>
        <taxon>Ascomycota</taxon>
        <taxon>Pezizomycotina</taxon>
        <taxon>Eurotiomycetes</taxon>
        <taxon>Eurotiomycetidae</taxon>
        <taxon>Eurotiales</taxon>
        <taxon>Aspergillaceae</taxon>
        <taxon>Penicillium</taxon>
    </lineage>
</organism>